<name>A0A0A9F2E4_ARUDO</name>
<reference evidence="1" key="1">
    <citation type="submission" date="2014-09" db="EMBL/GenBank/DDBJ databases">
        <authorList>
            <person name="Magalhaes I.L.F."/>
            <person name="Oliveira U."/>
            <person name="Santos F.R."/>
            <person name="Vidigal T.H.D.A."/>
            <person name="Brescovit A.D."/>
            <person name="Santos A.J."/>
        </authorList>
    </citation>
    <scope>NUCLEOTIDE SEQUENCE</scope>
    <source>
        <tissue evidence="1">Shoot tissue taken approximately 20 cm above the soil surface</tissue>
    </source>
</reference>
<reference evidence="1" key="2">
    <citation type="journal article" date="2015" name="Data Brief">
        <title>Shoot transcriptome of the giant reed, Arundo donax.</title>
        <authorList>
            <person name="Barrero R.A."/>
            <person name="Guerrero F.D."/>
            <person name="Moolhuijzen P."/>
            <person name="Goolsby J.A."/>
            <person name="Tidwell J."/>
            <person name="Bellgard S.E."/>
            <person name="Bellgard M.I."/>
        </authorList>
    </citation>
    <scope>NUCLEOTIDE SEQUENCE</scope>
    <source>
        <tissue evidence="1">Shoot tissue taken approximately 20 cm above the soil surface</tissue>
    </source>
</reference>
<organism evidence="1">
    <name type="scientific">Arundo donax</name>
    <name type="common">Giant reed</name>
    <name type="synonym">Donax arundinaceus</name>
    <dbReference type="NCBI Taxonomy" id="35708"/>
    <lineage>
        <taxon>Eukaryota</taxon>
        <taxon>Viridiplantae</taxon>
        <taxon>Streptophyta</taxon>
        <taxon>Embryophyta</taxon>
        <taxon>Tracheophyta</taxon>
        <taxon>Spermatophyta</taxon>
        <taxon>Magnoliopsida</taxon>
        <taxon>Liliopsida</taxon>
        <taxon>Poales</taxon>
        <taxon>Poaceae</taxon>
        <taxon>PACMAD clade</taxon>
        <taxon>Arundinoideae</taxon>
        <taxon>Arundineae</taxon>
        <taxon>Arundo</taxon>
    </lineage>
</organism>
<sequence length="10" mass="1152">MLVLGRFCVD</sequence>
<accession>A0A0A9F2E4</accession>
<proteinExistence type="predicted"/>
<dbReference type="EMBL" id="GBRH01191399">
    <property type="protein sequence ID" value="JAE06497.1"/>
    <property type="molecule type" value="Transcribed_RNA"/>
</dbReference>
<protein>
    <submittedName>
        <fullName evidence="1">Uncharacterized protein</fullName>
    </submittedName>
</protein>
<evidence type="ECO:0000313" key="1">
    <source>
        <dbReference type="EMBL" id="JAE06497.1"/>
    </source>
</evidence>